<name>A0AAW8F6T9_9ACTN</name>
<dbReference type="RefSeq" id="WP_306972477.1">
    <property type="nucleotide sequence ID" value="NZ_JAUSYQ010000002.1"/>
</dbReference>
<evidence type="ECO:0000256" key="1">
    <source>
        <dbReference type="SAM" id="SignalP"/>
    </source>
</evidence>
<reference evidence="2" key="1">
    <citation type="submission" date="2023-07" db="EMBL/GenBank/DDBJ databases">
        <title>Comparative genomics of wheat-associated soil bacteria to identify genetic determinants of phenazine resistance.</title>
        <authorList>
            <person name="Mouncey N."/>
        </authorList>
    </citation>
    <scope>NUCLEOTIDE SEQUENCE</scope>
    <source>
        <strain evidence="2">V4I22</strain>
    </source>
</reference>
<feature type="chain" id="PRO_5043723424" evidence="1">
    <location>
        <begin position="26"/>
        <end position="132"/>
    </location>
</feature>
<gene>
    <name evidence="2" type="ORF">QFZ22_000961</name>
</gene>
<protein>
    <submittedName>
        <fullName evidence="2">Uncharacterized protein</fullName>
    </submittedName>
</protein>
<dbReference type="Proteomes" id="UP001234216">
    <property type="component" value="Unassembled WGS sequence"/>
</dbReference>
<evidence type="ECO:0000313" key="2">
    <source>
        <dbReference type="EMBL" id="MDQ0904976.1"/>
    </source>
</evidence>
<sequence length="132" mass="13392">MSIRTLATATAVAATLVAGAGSAYAASTSTSLSNGTLYFTAEDGANVTGNSSLFYSTTKYKKTGGSTVNVYLKLDTSEGIWSSPLKSVSSGQTVSYSFGGKSIANDAPDCEATGLMDASNGGPYYTPTVSFC</sequence>
<comment type="caution">
    <text evidence="2">The sequence shown here is derived from an EMBL/GenBank/DDBJ whole genome shotgun (WGS) entry which is preliminary data.</text>
</comment>
<dbReference type="EMBL" id="JAUSZV010000005">
    <property type="protein sequence ID" value="MDQ0904976.1"/>
    <property type="molecule type" value="Genomic_DNA"/>
</dbReference>
<keyword evidence="1" id="KW-0732">Signal</keyword>
<accession>A0AAW8F6T9</accession>
<feature type="signal peptide" evidence="1">
    <location>
        <begin position="1"/>
        <end position="25"/>
    </location>
</feature>
<evidence type="ECO:0000313" key="3">
    <source>
        <dbReference type="Proteomes" id="UP001234216"/>
    </source>
</evidence>
<proteinExistence type="predicted"/>
<organism evidence="2 3">
    <name type="scientific">Streptomyces canus</name>
    <dbReference type="NCBI Taxonomy" id="58343"/>
    <lineage>
        <taxon>Bacteria</taxon>
        <taxon>Bacillati</taxon>
        <taxon>Actinomycetota</taxon>
        <taxon>Actinomycetes</taxon>
        <taxon>Kitasatosporales</taxon>
        <taxon>Streptomycetaceae</taxon>
        <taxon>Streptomyces</taxon>
        <taxon>Streptomyces aurantiacus group</taxon>
    </lineage>
</organism>
<dbReference type="AlphaFoldDB" id="A0AAW8F6T9"/>